<dbReference type="InParanoid" id="A8Q4N0"/>
<keyword evidence="10" id="KW-0137">Centromere</keyword>
<feature type="region of interest" description="Disordered" evidence="11">
    <location>
        <begin position="328"/>
        <end position="376"/>
    </location>
</feature>
<keyword evidence="9" id="KW-0131">Cell cycle</keyword>
<dbReference type="GO" id="GO:0005634">
    <property type="term" value="C:nucleus"/>
    <property type="evidence" value="ECO:0007669"/>
    <property type="project" value="UniProtKB-SubCell"/>
</dbReference>
<feature type="compositionally biased region" description="Low complexity" evidence="11">
    <location>
        <begin position="205"/>
        <end position="269"/>
    </location>
</feature>
<dbReference type="InterPro" id="IPR034752">
    <property type="entry name" value="Mis18"/>
</dbReference>
<dbReference type="GO" id="GO:0000775">
    <property type="term" value="C:chromosome, centromeric region"/>
    <property type="evidence" value="ECO:0007669"/>
    <property type="project" value="UniProtKB-SubCell"/>
</dbReference>
<dbReference type="RefSeq" id="XP_001730199.1">
    <property type="nucleotide sequence ID" value="XM_001730147.1"/>
</dbReference>
<evidence type="ECO:0000256" key="2">
    <source>
        <dbReference type="ARBA" id="ARBA00004584"/>
    </source>
</evidence>
<feature type="compositionally biased region" description="Basic and acidic residues" evidence="11">
    <location>
        <begin position="367"/>
        <end position="376"/>
    </location>
</feature>
<keyword evidence="4" id="KW-0132">Cell division</keyword>
<evidence type="ECO:0000256" key="3">
    <source>
        <dbReference type="ARBA" id="ARBA00022454"/>
    </source>
</evidence>
<dbReference type="GO" id="GO:0034080">
    <property type="term" value="P:CENP-A containing chromatin assembly"/>
    <property type="evidence" value="ECO:0007669"/>
    <property type="project" value="TreeGrafter"/>
</dbReference>
<proteinExistence type="predicted"/>
<dbReference type="Proteomes" id="UP000008837">
    <property type="component" value="Unassembled WGS sequence"/>
</dbReference>
<dbReference type="VEuPathDB" id="FungiDB:MGL_2581"/>
<name>A8Q4N0_MALGO</name>
<reference evidence="13 14" key="1">
    <citation type="journal article" date="2007" name="Proc. Natl. Acad. Sci. U.S.A.">
        <title>Dandruff-associated Malassezia genomes reveal convergent and divergent virulence traits shared with plant and human fungal pathogens.</title>
        <authorList>
            <person name="Xu J."/>
            <person name="Saunders C.W."/>
            <person name="Hu P."/>
            <person name="Grant R.A."/>
            <person name="Boekhout T."/>
            <person name="Kuramae E.E."/>
            <person name="Kronstad J.W."/>
            <person name="Deangelis Y.M."/>
            <person name="Reeder N.L."/>
            <person name="Johnstone K.R."/>
            <person name="Leland M."/>
            <person name="Fieno A.M."/>
            <person name="Begley W.M."/>
            <person name="Sun Y."/>
            <person name="Lacey M.P."/>
            <person name="Chaudhary T."/>
            <person name="Keough T."/>
            <person name="Chu L."/>
            <person name="Sears R."/>
            <person name="Yuan B."/>
            <person name="Dawson T.L.Jr."/>
        </authorList>
    </citation>
    <scope>NUCLEOTIDE SEQUENCE [LARGE SCALE GENOMIC DNA]</scope>
    <source>
        <strain evidence="14">ATCC MYA-4612 / CBS 7966</strain>
    </source>
</reference>
<accession>A8Q4N0</accession>
<feature type="compositionally biased region" description="Basic and acidic residues" evidence="11">
    <location>
        <begin position="295"/>
        <end position="307"/>
    </location>
</feature>
<dbReference type="OrthoDB" id="74210at2759"/>
<protein>
    <recommendedName>
        <fullName evidence="12">Mis18 domain-containing protein</fullName>
    </recommendedName>
</protein>
<dbReference type="KEGG" id="mgl:MGL_2581"/>
<keyword evidence="14" id="KW-1185">Reference proteome</keyword>
<evidence type="ECO:0000256" key="11">
    <source>
        <dbReference type="SAM" id="MobiDB-lite"/>
    </source>
</evidence>
<keyword evidence="5" id="KW-0479">Metal-binding</keyword>
<evidence type="ECO:0000256" key="4">
    <source>
        <dbReference type="ARBA" id="ARBA00022618"/>
    </source>
</evidence>
<gene>
    <name evidence="13" type="ORF">MGL_2581</name>
</gene>
<evidence type="ECO:0000256" key="1">
    <source>
        <dbReference type="ARBA" id="ARBA00004123"/>
    </source>
</evidence>
<keyword evidence="3" id="KW-0158">Chromosome</keyword>
<feature type="compositionally biased region" description="Low complexity" evidence="11">
    <location>
        <begin position="332"/>
        <end position="357"/>
    </location>
</feature>
<evidence type="ECO:0000313" key="14">
    <source>
        <dbReference type="Proteomes" id="UP000008837"/>
    </source>
</evidence>
<feature type="compositionally biased region" description="Basic and acidic residues" evidence="11">
    <location>
        <begin position="411"/>
        <end position="423"/>
    </location>
</feature>
<evidence type="ECO:0000313" key="13">
    <source>
        <dbReference type="EMBL" id="EDP42985.1"/>
    </source>
</evidence>
<evidence type="ECO:0000256" key="10">
    <source>
        <dbReference type="ARBA" id="ARBA00023328"/>
    </source>
</evidence>
<dbReference type="STRING" id="425265.A8Q4N0"/>
<comment type="caution">
    <text evidence="13">The sequence shown here is derived from an EMBL/GenBank/DDBJ whole genome shotgun (WGS) entry which is preliminary data.</text>
</comment>
<dbReference type="GO" id="GO:0051301">
    <property type="term" value="P:cell division"/>
    <property type="evidence" value="ECO:0007669"/>
    <property type="project" value="UniProtKB-KW"/>
</dbReference>
<dbReference type="PROSITE" id="PS51793">
    <property type="entry name" value="MIS18"/>
    <property type="match status" value="1"/>
</dbReference>
<comment type="subcellular location">
    <subcellularLocation>
        <location evidence="2">Chromosome</location>
        <location evidence="2">Centromere</location>
    </subcellularLocation>
    <subcellularLocation>
        <location evidence="1">Nucleus</location>
    </subcellularLocation>
</comment>
<keyword evidence="6" id="KW-0498">Mitosis</keyword>
<dbReference type="Pfam" id="PF03226">
    <property type="entry name" value="Yippee-Mis18"/>
    <property type="match status" value="1"/>
</dbReference>
<dbReference type="GO" id="GO:0000785">
    <property type="term" value="C:chromatin"/>
    <property type="evidence" value="ECO:0007669"/>
    <property type="project" value="TreeGrafter"/>
</dbReference>
<dbReference type="InterPro" id="IPR004910">
    <property type="entry name" value="Yippee/Mis18/Cereblon"/>
</dbReference>
<dbReference type="PANTHER" id="PTHR16431">
    <property type="entry name" value="NEUROGENIC PROTEIN MASTERMIND"/>
    <property type="match status" value="1"/>
</dbReference>
<dbReference type="GO" id="GO:0007059">
    <property type="term" value="P:chromosome segregation"/>
    <property type="evidence" value="ECO:0007669"/>
    <property type="project" value="TreeGrafter"/>
</dbReference>
<evidence type="ECO:0000256" key="7">
    <source>
        <dbReference type="ARBA" id="ARBA00022833"/>
    </source>
</evidence>
<dbReference type="AlphaFoldDB" id="A8Q4N0"/>
<organism evidence="13 14">
    <name type="scientific">Malassezia globosa (strain ATCC MYA-4612 / CBS 7966)</name>
    <name type="common">Dandruff-associated fungus</name>
    <dbReference type="NCBI Taxonomy" id="425265"/>
    <lineage>
        <taxon>Eukaryota</taxon>
        <taxon>Fungi</taxon>
        <taxon>Dikarya</taxon>
        <taxon>Basidiomycota</taxon>
        <taxon>Ustilaginomycotina</taxon>
        <taxon>Malasseziomycetes</taxon>
        <taxon>Malasseziales</taxon>
        <taxon>Malasseziaceae</taxon>
        <taxon>Malassezia</taxon>
    </lineage>
</organism>
<dbReference type="PANTHER" id="PTHR16431:SF1">
    <property type="entry name" value="NEUROGENIC PROTEIN MASTERMIND"/>
    <property type="match status" value="1"/>
</dbReference>
<feature type="domain" description="Mis18" evidence="12">
    <location>
        <begin position="25"/>
        <end position="123"/>
    </location>
</feature>
<evidence type="ECO:0000256" key="6">
    <source>
        <dbReference type="ARBA" id="ARBA00022776"/>
    </source>
</evidence>
<feature type="region of interest" description="Disordered" evidence="11">
    <location>
        <begin position="125"/>
        <end position="307"/>
    </location>
</feature>
<evidence type="ECO:0000259" key="12">
    <source>
        <dbReference type="PROSITE" id="PS51793"/>
    </source>
</evidence>
<dbReference type="GeneID" id="5854506"/>
<dbReference type="GO" id="GO:0046872">
    <property type="term" value="F:metal ion binding"/>
    <property type="evidence" value="ECO:0007669"/>
    <property type="project" value="UniProtKB-KW"/>
</dbReference>
<evidence type="ECO:0000256" key="5">
    <source>
        <dbReference type="ARBA" id="ARBA00022723"/>
    </source>
</evidence>
<sequence length="464" mass="49767">MKPSSSVLTTETSSPTSLDLNTPPLMVFQCHQCLTIVGDSVAWLLAQRQLGLIVLQEVTDKVLTLEFLTTSEDQDWERCKFAPLACAKCDQILGRFYKDTPPEWTIMRGAFSLYHSALVVYQLGTPRGTPHRTGDGRVDSDAGSQRLQADPRSLRPPDLMSADRRSSLSPPRSHASYIPSSYTVTRGPRSASPSLPPMTVPDKGSPAPLSSMMSSTSSPATTPSSFAKVSRPAQSSTSSPSLSAALAPSGRTTMLPSLTTTSSSSLTPNSGPPPASFSSGPMSYPSSTPSSVSGDKAESSRTDTDLEKIRTLLMGMGERLMRLEQYLPVPPSSTSYPSSTSSSSSSSTATSATSTATAPPPSVPSIIDDRSVQRHPHAAWDELRQISPVSTYPCVDASARRNSTTMCYPEDTLRRWPPRRDGSRSLSDTARRSLVLRPSPSWKSGAPPDDVNSRPFSPPDEPLL</sequence>
<feature type="compositionally biased region" description="Low complexity" evidence="11">
    <location>
        <begin position="276"/>
        <end position="293"/>
    </location>
</feature>
<evidence type="ECO:0000256" key="9">
    <source>
        <dbReference type="ARBA" id="ARBA00023306"/>
    </source>
</evidence>
<keyword evidence="7" id="KW-0862">Zinc</keyword>
<dbReference type="EMBL" id="AAYY01000009">
    <property type="protein sequence ID" value="EDP42985.1"/>
    <property type="molecule type" value="Genomic_DNA"/>
</dbReference>
<keyword evidence="8" id="KW-0539">Nucleus</keyword>
<feature type="region of interest" description="Disordered" evidence="11">
    <location>
        <begin position="410"/>
        <end position="464"/>
    </location>
</feature>
<evidence type="ECO:0000256" key="8">
    <source>
        <dbReference type="ARBA" id="ARBA00023242"/>
    </source>
</evidence>